<feature type="non-terminal residue" evidence="2">
    <location>
        <position position="95"/>
    </location>
</feature>
<protein>
    <recommendedName>
        <fullName evidence="1">N-sulphoglucosamine sulphohydrolase C-terminal domain-containing protein</fullName>
    </recommendedName>
</protein>
<gene>
    <name evidence="2" type="ORF">S03H2_71416</name>
</gene>
<feature type="domain" description="N-sulphoglucosamine sulphohydrolase C-terminal" evidence="1">
    <location>
        <begin position="24"/>
        <end position="78"/>
    </location>
</feature>
<accession>X1KL78</accession>
<sequence length="95" mass="11061">DAVLIMKSIPLSVNWIINGNGAWRGVRTKRYTYARKSDTKKAWMLFDNLKDPFQMNNLIEEPAYADLREKLDKRTDELLELAGDPEDPEFFAKLI</sequence>
<dbReference type="Pfam" id="PF16347">
    <property type="entry name" value="SGSH_C"/>
    <property type="match status" value="1"/>
</dbReference>
<dbReference type="InterPro" id="IPR017850">
    <property type="entry name" value="Alkaline_phosphatase_core_sf"/>
</dbReference>
<evidence type="ECO:0000259" key="1">
    <source>
        <dbReference type="Pfam" id="PF16347"/>
    </source>
</evidence>
<dbReference type="EMBL" id="BARU01047790">
    <property type="protein sequence ID" value="GAH90899.1"/>
    <property type="molecule type" value="Genomic_DNA"/>
</dbReference>
<organism evidence="2">
    <name type="scientific">marine sediment metagenome</name>
    <dbReference type="NCBI Taxonomy" id="412755"/>
    <lineage>
        <taxon>unclassified sequences</taxon>
        <taxon>metagenomes</taxon>
        <taxon>ecological metagenomes</taxon>
    </lineage>
</organism>
<feature type="non-terminal residue" evidence="2">
    <location>
        <position position="1"/>
    </location>
</feature>
<reference evidence="2" key="1">
    <citation type="journal article" date="2014" name="Front. Microbiol.">
        <title>High frequency of phylogenetically diverse reductive dehalogenase-homologous genes in deep subseafloor sedimentary metagenomes.</title>
        <authorList>
            <person name="Kawai M."/>
            <person name="Futagami T."/>
            <person name="Toyoda A."/>
            <person name="Takaki Y."/>
            <person name="Nishi S."/>
            <person name="Hori S."/>
            <person name="Arai W."/>
            <person name="Tsubouchi T."/>
            <person name="Morono Y."/>
            <person name="Uchiyama I."/>
            <person name="Ito T."/>
            <person name="Fujiyama A."/>
            <person name="Inagaki F."/>
            <person name="Takami H."/>
        </authorList>
    </citation>
    <scope>NUCLEOTIDE SEQUENCE</scope>
    <source>
        <strain evidence="2">Expedition CK06-06</strain>
    </source>
</reference>
<dbReference type="AlphaFoldDB" id="X1KL78"/>
<proteinExistence type="predicted"/>
<evidence type="ECO:0000313" key="2">
    <source>
        <dbReference type="EMBL" id="GAH90899.1"/>
    </source>
</evidence>
<dbReference type="InterPro" id="IPR032506">
    <property type="entry name" value="SGSH_C"/>
</dbReference>
<name>X1KL78_9ZZZZ</name>
<dbReference type="Gene3D" id="3.30.1120.10">
    <property type="match status" value="1"/>
</dbReference>
<comment type="caution">
    <text evidence="2">The sequence shown here is derived from an EMBL/GenBank/DDBJ whole genome shotgun (WGS) entry which is preliminary data.</text>
</comment>
<dbReference type="SUPFAM" id="SSF53649">
    <property type="entry name" value="Alkaline phosphatase-like"/>
    <property type="match status" value="1"/>
</dbReference>